<comment type="function">
    <text evidence="8">Ligates lysine onto the cytidine present at position 34 of the AUA codon-specific tRNA(Ile) that contains the anticodon CAU, in an ATP-dependent manner. Cytidine is converted to lysidine, thus changing the amino acid specificity of the tRNA from methionine to isoleucine.</text>
</comment>
<dbReference type="SUPFAM" id="SSF52402">
    <property type="entry name" value="Adenine nucleotide alpha hydrolases-like"/>
    <property type="match status" value="1"/>
</dbReference>
<evidence type="ECO:0000256" key="1">
    <source>
        <dbReference type="ARBA" id="ARBA00004496"/>
    </source>
</evidence>
<evidence type="ECO:0000313" key="10">
    <source>
        <dbReference type="EMBL" id="SFU37612.1"/>
    </source>
</evidence>
<evidence type="ECO:0000259" key="9">
    <source>
        <dbReference type="SMART" id="SM00977"/>
    </source>
</evidence>
<organism evidence="10 11">
    <name type="scientific">Nitrosospira multiformis</name>
    <dbReference type="NCBI Taxonomy" id="1231"/>
    <lineage>
        <taxon>Bacteria</taxon>
        <taxon>Pseudomonadati</taxon>
        <taxon>Pseudomonadota</taxon>
        <taxon>Betaproteobacteria</taxon>
        <taxon>Nitrosomonadales</taxon>
        <taxon>Nitrosomonadaceae</taxon>
        <taxon>Nitrosospira</taxon>
    </lineage>
</organism>
<evidence type="ECO:0000256" key="4">
    <source>
        <dbReference type="ARBA" id="ARBA00022694"/>
    </source>
</evidence>
<dbReference type="GO" id="GO:0005737">
    <property type="term" value="C:cytoplasm"/>
    <property type="evidence" value="ECO:0007669"/>
    <property type="project" value="UniProtKB-SubCell"/>
</dbReference>
<dbReference type="Gene3D" id="1.20.59.20">
    <property type="match status" value="1"/>
</dbReference>
<keyword evidence="3 8" id="KW-0436">Ligase</keyword>
<evidence type="ECO:0000313" key="11">
    <source>
        <dbReference type="Proteomes" id="UP000182649"/>
    </source>
</evidence>
<comment type="similarity">
    <text evidence="8">Belongs to the tRNA(Ile)-lysidine synthase family.</text>
</comment>
<dbReference type="Pfam" id="PF09179">
    <property type="entry name" value="TilS"/>
    <property type="match status" value="1"/>
</dbReference>
<dbReference type="HAMAP" id="MF_01161">
    <property type="entry name" value="tRNA_Ile_lys_synt"/>
    <property type="match status" value="1"/>
</dbReference>
<feature type="binding site" evidence="8">
    <location>
        <begin position="35"/>
        <end position="40"/>
    </location>
    <ligand>
        <name>ATP</name>
        <dbReference type="ChEBI" id="CHEBI:30616"/>
    </ligand>
</feature>
<evidence type="ECO:0000256" key="8">
    <source>
        <dbReference type="HAMAP-Rule" id="MF_01161"/>
    </source>
</evidence>
<dbReference type="CDD" id="cd01992">
    <property type="entry name" value="TilS_N"/>
    <property type="match status" value="1"/>
</dbReference>
<dbReference type="SUPFAM" id="SSF82829">
    <property type="entry name" value="MesJ substrate recognition domain-like"/>
    <property type="match status" value="1"/>
</dbReference>
<dbReference type="PANTHER" id="PTHR43033">
    <property type="entry name" value="TRNA(ILE)-LYSIDINE SYNTHASE-RELATED"/>
    <property type="match status" value="1"/>
</dbReference>
<dbReference type="EMBL" id="FPBZ01000002">
    <property type="protein sequence ID" value="SFU37612.1"/>
    <property type="molecule type" value="Genomic_DNA"/>
</dbReference>
<name>A0A1I7FN24_9PROT</name>
<dbReference type="InterPro" id="IPR012094">
    <property type="entry name" value="tRNA_Ile_lys_synt"/>
</dbReference>
<evidence type="ECO:0000256" key="5">
    <source>
        <dbReference type="ARBA" id="ARBA00022741"/>
    </source>
</evidence>
<keyword evidence="4 8" id="KW-0819">tRNA processing</keyword>
<dbReference type="InterPro" id="IPR011063">
    <property type="entry name" value="TilS/TtcA_N"/>
</dbReference>
<dbReference type="GO" id="GO:0005524">
    <property type="term" value="F:ATP binding"/>
    <property type="evidence" value="ECO:0007669"/>
    <property type="project" value="UniProtKB-UniRule"/>
</dbReference>
<dbReference type="Pfam" id="PF01171">
    <property type="entry name" value="ATP_bind_3"/>
    <property type="match status" value="1"/>
</dbReference>
<dbReference type="AlphaFoldDB" id="A0A1I7FN24"/>
<dbReference type="GO" id="GO:0032267">
    <property type="term" value="F:tRNA(Ile)-lysidine synthase activity"/>
    <property type="evidence" value="ECO:0007669"/>
    <property type="project" value="UniProtKB-EC"/>
</dbReference>
<evidence type="ECO:0000256" key="3">
    <source>
        <dbReference type="ARBA" id="ARBA00022598"/>
    </source>
</evidence>
<keyword evidence="5 8" id="KW-0547">Nucleotide-binding</keyword>
<dbReference type="InterPro" id="IPR012795">
    <property type="entry name" value="tRNA_Ile_lys_synt_N"/>
</dbReference>
<dbReference type="Gene3D" id="3.40.50.620">
    <property type="entry name" value="HUPs"/>
    <property type="match status" value="1"/>
</dbReference>
<dbReference type="Pfam" id="PF11734">
    <property type="entry name" value="TilS_C"/>
    <property type="match status" value="1"/>
</dbReference>
<dbReference type="InterPro" id="IPR014729">
    <property type="entry name" value="Rossmann-like_a/b/a_fold"/>
</dbReference>
<reference evidence="10 11" key="1">
    <citation type="submission" date="2016-10" db="EMBL/GenBank/DDBJ databases">
        <authorList>
            <person name="de Groot N.N."/>
        </authorList>
    </citation>
    <scope>NUCLEOTIDE SEQUENCE [LARGE SCALE GENOMIC DNA]</scope>
    <source>
        <strain evidence="10 11">Nl14</strain>
    </source>
</reference>
<gene>
    <name evidence="8" type="primary">tilS</name>
    <name evidence="10" type="ORF">SAMN05216417_10237</name>
</gene>
<dbReference type="InterPro" id="IPR015262">
    <property type="entry name" value="tRNA_Ile_lys_synt_subst-bd"/>
</dbReference>
<dbReference type="Proteomes" id="UP000182649">
    <property type="component" value="Unassembled WGS sequence"/>
</dbReference>
<evidence type="ECO:0000256" key="2">
    <source>
        <dbReference type="ARBA" id="ARBA00022490"/>
    </source>
</evidence>
<sequence>MASSRKSKSDNISRRAQHVLRTQVQTGDHLTVALSGGVDSAVLLHLLVPLASQMQLPLSAVHVNHGISPNADKWSEFCRNLCQSRNIPLEIAKVKVMREPGISLEAAAREERYRIFRNLQTDYVVLAQHLDDQAETLLLQLLRGAGVKGLSAMPVVRTVRKEMDEQVSTDPVPALERRPKLLRPLLDVSRREIEDYAREHALQWITDESNDEVSFDRNFLRHALFPLLETRFPAYRTTFLRASRHMAEASVLLDELAEVDSAQCAVPGKLHVEDLRKLGFPRARNLLRYTLAQHGVILPSTVKLEEILRQLLSSCPDTKLHVIFGNTEIRCFRSRVHIRKVQAIPETRWHLVWQGEECLPTPEFSGTLRFTRCIGAGIGLQKINEQSITIRLRQGGERLRPDCNRPRRSLKNLLREASLPPWQRQRLPLIFSGEQLVCVPGIGVDCDFQAAGDEQGLVVEWQANPGSPWGGREIPHSA</sequence>
<dbReference type="OrthoDB" id="9807403at2"/>
<dbReference type="GO" id="GO:0006400">
    <property type="term" value="P:tRNA modification"/>
    <property type="evidence" value="ECO:0007669"/>
    <property type="project" value="UniProtKB-UniRule"/>
</dbReference>
<dbReference type="EC" id="6.3.4.19" evidence="8"/>
<dbReference type="NCBIfam" id="TIGR02433">
    <property type="entry name" value="lysidine_TilS_C"/>
    <property type="match status" value="1"/>
</dbReference>
<evidence type="ECO:0000256" key="6">
    <source>
        <dbReference type="ARBA" id="ARBA00022840"/>
    </source>
</evidence>
<evidence type="ECO:0000256" key="7">
    <source>
        <dbReference type="ARBA" id="ARBA00048539"/>
    </source>
</evidence>
<dbReference type="InterPro" id="IPR012796">
    <property type="entry name" value="Lysidine-tRNA-synth_C"/>
</dbReference>
<dbReference type="SUPFAM" id="SSF56037">
    <property type="entry name" value="PheT/TilS domain"/>
    <property type="match status" value="1"/>
</dbReference>
<comment type="subcellular location">
    <subcellularLocation>
        <location evidence="1 8">Cytoplasm</location>
    </subcellularLocation>
</comment>
<comment type="domain">
    <text evidence="8">The N-terminal region contains the highly conserved SGGXDS motif, predicted to be a P-loop motif involved in ATP binding.</text>
</comment>
<feature type="domain" description="Lysidine-tRNA(Ile) synthetase C-terminal" evidence="9">
    <location>
        <begin position="388"/>
        <end position="461"/>
    </location>
</feature>
<protein>
    <recommendedName>
        <fullName evidence="8">tRNA(Ile)-lysidine synthase</fullName>
        <ecNumber evidence="8">6.3.4.19</ecNumber>
    </recommendedName>
    <alternativeName>
        <fullName evidence="8">tRNA(Ile)-2-lysyl-cytidine synthase</fullName>
    </alternativeName>
    <alternativeName>
        <fullName evidence="8">tRNA(Ile)-lysidine synthetase</fullName>
    </alternativeName>
</protein>
<dbReference type="NCBIfam" id="TIGR02432">
    <property type="entry name" value="lysidine_TilS_N"/>
    <property type="match status" value="1"/>
</dbReference>
<accession>A0A1I7FN24</accession>
<keyword evidence="2 8" id="KW-0963">Cytoplasm</keyword>
<comment type="catalytic activity">
    <reaction evidence="7 8">
        <text>cytidine(34) in tRNA(Ile2) + L-lysine + ATP = lysidine(34) in tRNA(Ile2) + AMP + diphosphate + H(+)</text>
        <dbReference type="Rhea" id="RHEA:43744"/>
        <dbReference type="Rhea" id="RHEA-COMP:10625"/>
        <dbReference type="Rhea" id="RHEA-COMP:10670"/>
        <dbReference type="ChEBI" id="CHEBI:15378"/>
        <dbReference type="ChEBI" id="CHEBI:30616"/>
        <dbReference type="ChEBI" id="CHEBI:32551"/>
        <dbReference type="ChEBI" id="CHEBI:33019"/>
        <dbReference type="ChEBI" id="CHEBI:82748"/>
        <dbReference type="ChEBI" id="CHEBI:83665"/>
        <dbReference type="ChEBI" id="CHEBI:456215"/>
        <dbReference type="EC" id="6.3.4.19"/>
    </reaction>
</comment>
<keyword evidence="6 8" id="KW-0067">ATP-binding</keyword>
<dbReference type="SMART" id="SM00977">
    <property type="entry name" value="TilS_C"/>
    <property type="match status" value="1"/>
</dbReference>
<dbReference type="PANTHER" id="PTHR43033:SF1">
    <property type="entry name" value="TRNA(ILE)-LYSIDINE SYNTHASE-RELATED"/>
    <property type="match status" value="1"/>
</dbReference>
<proteinExistence type="inferred from homology"/>